<dbReference type="Proteomes" id="UP001063166">
    <property type="component" value="Unassembled WGS sequence"/>
</dbReference>
<evidence type="ECO:0000313" key="2">
    <source>
        <dbReference type="Proteomes" id="UP001063166"/>
    </source>
</evidence>
<evidence type="ECO:0000313" key="1">
    <source>
        <dbReference type="EMBL" id="GLB43001.1"/>
    </source>
</evidence>
<sequence>MNGSKRRTTDVDINVAAFPKIPSTDSMLARMRAYDMMRVTHLHPNHAVKCDVANRRADLMPLFLRHAIHDEENGITGAGPALLLADKIHTFAERAVAKEDKRQSDLEDIRFCMEKMYLETGEKMPNELKILYSAGDWEQVLEALEVEEEEGHWKEIAETLDI</sequence>
<dbReference type="AlphaFoldDB" id="A0A9P3UUB2"/>
<proteinExistence type="predicted"/>
<reference evidence="1" key="1">
    <citation type="submission" date="2022-07" db="EMBL/GenBank/DDBJ databases">
        <title>The genome of Lyophyllum shimeji provides insight into the initial evolution of ectomycorrhizal fungal genome.</title>
        <authorList>
            <person name="Kobayashi Y."/>
            <person name="Shibata T."/>
            <person name="Hirakawa H."/>
            <person name="Shigenobu S."/>
            <person name="Nishiyama T."/>
            <person name="Yamada A."/>
            <person name="Hasebe M."/>
            <person name="Kawaguchi M."/>
        </authorList>
    </citation>
    <scope>NUCLEOTIDE SEQUENCE</scope>
    <source>
        <strain evidence="1">AT787</strain>
    </source>
</reference>
<gene>
    <name evidence="1" type="ORF">LshimejAT787_1204500</name>
</gene>
<accession>A0A9P3UUB2</accession>
<organism evidence="1 2">
    <name type="scientific">Lyophyllum shimeji</name>
    <name type="common">Hon-shimeji</name>
    <name type="synonym">Tricholoma shimeji</name>
    <dbReference type="NCBI Taxonomy" id="47721"/>
    <lineage>
        <taxon>Eukaryota</taxon>
        <taxon>Fungi</taxon>
        <taxon>Dikarya</taxon>
        <taxon>Basidiomycota</taxon>
        <taxon>Agaricomycotina</taxon>
        <taxon>Agaricomycetes</taxon>
        <taxon>Agaricomycetidae</taxon>
        <taxon>Agaricales</taxon>
        <taxon>Tricholomatineae</taxon>
        <taxon>Lyophyllaceae</taxon>
        <taxon>Lyophyllum</taxon>
    </lineage>
</organism>
<comment type="caution">
    <text evidence="1">The sequence shown here is derived from an EMBL/GenBank/DDBJ whole genome shotgun (WGS) entry which is preliminary data.</text>
</comment>
<keyword evidence="2" id="KW-1185">Reference proteome</keyword>
<dbReference type="EMBL" id="BRPK01000012">
    <property type="protein sequence ID" value="GLB43001.1"/>
    <property type="molecule type" value="Genomic_DNA"/>
</dbReference>
<name>A0A9P3UUB2_LYOSH</name>
<dbReference type="OrthoDB" id="2832808at2759"/>
<protein>
    <submittedName>
        <fullName evidence="1">Uncharacterized protein</fullName>
    </submittedName>
</protein>